<evidence type="ECO:0000256" key="4">
    <source>
        <dbReference type="ARBA" id="ARBA00022840"/>
    </source>
</evidence>
<feature type="domain" description="ABC transporter" evidence="5">
    <location>
        <begin position="22"/>
        <end position="252"/>
    </location>
</feature>
<dbReference type="FunFam" id="3.40.50.300:FF:000133">
    <property type="entry name" value="Spermidine/putrescine import ATP-binding protein PotA"/>
    <property type="match status" value="1"/>
</dbReference>
<dbReference type="InterPro" id="IPR008995">
    <property type="entry name" value="Mo/tungstate-bd_C_term_dom"/>
</dbReference>
<dbReference type="SMART" id="SM00382">
    <property type="entry name" value="AAA"/>
    <property type="match status" value="1"/>
</dbReference>
<dbReference type="InterPro" id="IPR027417">
    <property type="entry name" value="P-loop_NTPase"/>
</dbReference>
<dbReference type="PROSITE" id="PS00211">
    <property type="entry name" value="ABC_TRANSPORTER_1"/>
    <property type="match status" value="1"/>
</dbReference>
<reference evidence="7" key="2">
    <citation type="submission" date="2015-01" db="EMBL/GenBank/DDBJ databases">
        <title>Complete genome sequence of Methylobacterium aquaticum strain 22A.</title>
        <authorList>
            <person name="Tani A."/>
            <person name="Ogura Y."/>
            <person name="Hayashi T."/>
        </authorList>
    </citation>
    <scope>NUCLEOTIDE SEQUENCE [LARGE SCALE GENOMIC DNA]</scope>
    <source>
        <strain evidence="7">MA-22A</strain>
        <plasmid evidence="7">Plasmid pMaq22A_2p DNA</plasmid>
    </source>
</reference>
<protein>
    <submittedName>
        <fullName evidence="6">ABC transporter ATP-binding protein</fullName>
    </submittedName>
</protein>
<gene>
    <name evidence="6" type="ORF">Maq22A_2p41580</name>
</gene>
<dbReference type="InterPro" id="IPR003439">
    <property type="entry name" value="ABC_transporter-like_ATP-bd"/>
</dbReference>
<keyword evidence="4 6" id="KW-0067">ATP-binding</keyword>
<dbReference type="GO" id="GO:0016887">
    <property type="term" value="F:ATP hydrolysis activity"/>
    <property type="evidence" value="ECO:0007669"/>
    <property type="project" value="InterPro"/>
</dbReference>
<proteinExistence type="inferred from homology"/>
<dbReference type="GO" id="GO:0043190">
    <property type="term" value="C:ATP-binding cassette (ABC) transporter complex"/>
    <property type="evidence" value="ECO:0007669"/>
    <property type="project" value="InterPro"/>
</dbReference>
<dbReference type="KEGG" id="maqu:Maq22A_2p41580"/>
<evidence type="ECO:0000259" key="5">
    <source>
        <dbReference type="PROSITE" id="PS50893"/>
    </source>
</evidence>
<dbReference type="OrthoDB" id="9802264at2"/>
<keyword evidence="6" id="KW-0614">Plasmid</keyword>
<sequence>MAAAGSNSGVSGGPLAGGSVGVSIRNATRRYGAFTALDDVSLDVAPGEFLSLLGPSGSGKTTLLGILGGFIVPSSGSVHFGGTDVTFTPPHKRDIGVVFQNYALFPHLSVAENVAFPLRARREPKASWGPRVAEALAMVELSGYENRAISQLSGGQRQRVALARAIVFRPRLILMDEPLSALDKHLRETMQIELRRLHRQLAATIVYVTHDQREALTMSDRIAILRGGRLAQVDTPERLHDRPMSAFVASFIGESTLVPVTRAGIDTVGLGSTPLRSARPLPAGEALLLAIQTEKLIVAGDATADGYNRLTGRVTDVVYQGESLRVFVALDGGPEISLRQPAHHAGRLAIPATGGAITALLHPQDTIVVPAEPV</sequence>
<dbReference type="SUPFAM" id="SSF52540">
    <property type="entry name" value="P-loop containing nucleoside triphosphate hydrolases"/>
    <property type="match status" value="1"/>
</dbReference>
<comment type="similarity">
    <text evidence="1">Belongs to the ABC transporter superfamily.</text>
</comment>
<evidence type="ECO:0000313" key="6">
    <source>
        <dbReference type="EMBL" id="BAQ50082.1"/>
    </source>
</evidence>
<geneLocation type="plasmid" evidence="7">
    <name>pMaq22A_2p DNA</name>
</geneLocation>
<evidence type="ECO:0000313" key="7">
    <source>
        <dbReference type="Proteomes" id="UP000061432"/>
    </source>
</evidence>
<dbReference type="RefSeq" id="WP_060851152.1">
    <property type="nucleotide sequence ID" value="NZ_AP014706.1"/>
</dbReference>
<dbReference type="Proteomes" id="UP000061432">
    <property type="component" value="Plasmid pMaq22A_2p"/>
</dbReference>
<dbReference type="AlphaFoldDB" id="A0A0C6FSN5"/>
<dbReference type="PANTHER" id="PTHR42781">
    <property type="entry name" value="SPERMIDINE/PUTRESCINE IMPORT ATP-BINDING PROTEIN POTA"/>
    <property type="match status" value="1"/>
</dbReference>
<accession>A0A0C6FSN5</accession>
<dbReference type="EMBL" id="AP014706">
    <property type="protein sequence ID" value="BAQ50082.1"/>
    <property type="molecule type" value="Genomic_DNA"/>
</dbReference>
<dbReference type="InterPro" id="IPR050093">
    <property type="entry name" value="ABC_SmlMolc_Importer"/>
</dbReference>
<evidence type="ECO:0000256" key="1">
    <source>
        <dbReference type="ARBA" id="ARBA00005417"/>
    </source>
</evidence>
<dbReference type="Pfam" id="PF00005">
    <property type="entry name" value="ABC_tran"/>
    <property type="match status" value="1"/>
</dbReference>
<organism evidence="6 7">
    <name type="scientific">Methylobacterium aquaticum</name>
    <dbReference type="NCBI Taxonomy" id="270351"/>
    <lineage>
        <taxon>Bacteria</taxon>
        <taxon>Pseudomonadati</taxon>
        <taxon>Pseudomonadota</taxon>
        <taxon>Alphaproteobacteria</taxon>
        <taxon>Hyphomicrobiales</taxon>
        <taxon>Methylobacteriaceae</taxon>
        <taxon>Methylobacterium</taxon>
    </lineage>
</organism>
<evidence type="ECO:0000256" key="2">
    <source>
        <dbReference type="ARBA" id="ARBA00022448"/>
    </source>
</evidence>
<dbReference type="Gene3D" id="3.40.50.300">
    <property type="entry name" value="P-loop containing nucleotide triphosphate hydrolases"/>
    <property type="match status" value="1"/>
</dbReference>
<reference evidence="6 7" key="1">
    <citation type="journal article" date="2015" name="Genome Announc.">
        <title>Complete Genome Sequence of Methylobacterium aquaticum Strain 22A, Isolated from Racomitrium japonicum Moss.</title>
        <authorList>
            <person name="Tani A."/>
            <person name="Ogura Y."/>
            <person name="Hayashi T."/>
            <person name="Kimbara K."/>
        </authorList>
    </citation>
    <scope>NUCLEOTIDE SEQUENCE [LARGE SCALE GENOMIC DNA]</scope>
    <source>
        <strain evidence="6 7">MA-22A</strain>
        <plasmid evidence="7">Plasmid pMaq22A_2p DNA</plasmid>
    </source>
</reference>
<keyword evidence="2" id="KW-0813">Transport</keyword>
<dbReference type="InterPro" id="IPR017871">
    <property type="entry name" value="ABC_transporter-like_CS"/>
</dbReference>
<dbReference type="SUPFAM" id="SSF50331">
    <property type="entry name" value="MOP-like"/>
    <property type="match status" value="1"/>
</dbReference>
<dbReference type="Pfam" id="PF08402">
    <property type="entry name" value="TOBE_2"/>
    <property type="match status" value="1"/>
</dbReference>
<dbReference type="PANTHER" id="PTHR42781:SF4">
    <property type="entry name" value="SPERMIDINE_PUTRESCINE IMPORT ATP-BINDING PROTEIN POTA"/>
    <property type="match status" value="1"/>
</dbReference>
<dbReference type="GO" id="GO:0015847">
    <property type="term" value="P:putrescine transport"/>
    <property type="evidence" value="ECO:0007669"/>
    <property type="project" value="UniProtKB-ARBA"/>
</dbReference>
<evidence type="ECO:0000256" key="3">
    <source>
        <dbReference type="ARBA" id="ARBA00022741"/>
    </source>
</evidence>
<dbReference type="GO" id="GO:0005524">
    <property type="term" value="F:ATP binding"/>
    <property type="evidence" value="ECO:0007669"/>
    <property type="project" value="UniProtKB-KW"/>
</dbReference>
<dbReference type="InterPro" id="IPR013611">
    <property type="entry name" value="Transp-assoc_OB_typ2"/>
</dbReference>
<dbReference type="InterPro" id="IPR003593">
    <property type="entry name" value="AAA+_ATPase"/>
</dbReference>
<name>A0A0C6FSN5_9HYPH</name>
<keyword evidence="3" id="KW-0547">Nucleotide-binding</keyword>
<dbReference type="GO" id="GO:0022857">
    <property type="term" value="F:transmembrane transporter activity"/>
    <property type="evidence" value="ECO:0007669"/>
    <property type="project" value="InterPro"/>
</dbReference>
<dbReference type="PATRIC" id="fig|270351.10.peg.7230"/>
<dbReference type="PROSITE" id="PS50893">
    <property type="entry name" value="ABC_TRANSPORTER_2"/>
    <property type="match status" value="1"/>
</dbReference>